<reference evidence="4 5" key="1">
    <citation type="submission" date="2018-05" db="EMBL/GenBank/DDBJ databases">
        <title>Draft genome sequence of Scytalidium lignicola DSM 105466, a ubiquitous saprotrophic fungus.</title>
        <authorList>
            <person name="Buettner E."/>
            <person name="Gebauer A.M."/>
            <person name="Hofrichter M."/>
            <person name="Liers C."/>
            <person name="Kellner H."/>
        </authorList>
    </citation>
    <scope>NUCLEOTIDE SEQUENCE [LARGE SCALE GENOMIC DNA]</scope>
    <source>
        <strain evidence="4 5">DSM 105466</strain>
    </source>
</reference>
<dbReference type="STRING" id="5539.A0A3E2GU47"/>
<feature type="non-terminal residue" evidence="4">
    <location>
        <position position="340"/>
    </location>
</feature>
<dbReference type="InterPro" id="IPR020843">
    <property type="entry name" value="ER"/>
</dbReference>
<dbReference type="OMA" id="AGMDKRG"/>
<proteinExistence type="inferred from homology"/>
<dbReference type="EMBL" id="NCSJ02000475">
    <property type="protein sequence ID" value="RFU24273.1"/>
    <property type="molecule type" value="Genomic_DNA"/>
</dbReference>
<dbReference type="InterPro" id="IPR013149">
    <property type="entry name" value="ADH-like_C"/>
</dbReference>
<dbReference type="InterPro" id="IPR013154">
    <property type="entry name" value="ADH-like_N"/>
</dbReference>
<dbReference type="SUPFAM" id="SSF50129">
    <property type="entry name" value="GroES-like"/>
    <property type="match status" value="1"/>
</dbReference>
<dbReference type="AlphaFoldDB" id="A0A3E2GU47"/>
<feature type="non-terminal residue" evidence="4">
    <location>
        <position position="1"/>
    </location>
</feature>
<accession>A0A3E2GU47</accession>
<evidence type="ECO:0000259" key="3">
    <source>
        <dbReference type="SMART" id="SM00829"/>
    </source>
</evidence>
<keyword evidence="2" id="KW-0560">Oxidoreductase</keyword>
<dbReference type="Pfam" id="PF00107">
    <property type="entry name" value="ADH_zinc_N"/>
    <property type="match status" value="1"/>
</dbReference>
<dbReference type="Proteomes" id="UP000258309">
    <property type="component" value="Unassembled WGS sequence"/>
</dbReference>
<evidence type="ECO:0000256" key="1">
    <source>
        <dbReference type="ARBA" id="ARBA00008072"/>
    </source>
</evidence>
<organism evidence="4 5">
    <name type="scientific">Scytalidium lignicola</name>
    <name type="common">Hyphomycete</name>
    <dbReference type="NCBI Taxonomy" id="5539"/>
    <lineage>
        <taxon>Eukaryota</taxon>
        <taxon>Fungi</taxon>
        <taxon>Dikarya</taxon>
        <taxon>Ascomycota</taxon>
        <taxon>Pezizomycotina</taxon>
        <taxon>Leotiomycetes</taxon>
        <taxon>Leotiomycetes incertae sedis</taxon>
        <taxon>Scytalidium</taxon>
    </lineage>
</organism>
<dbReference type="OrthoDB" id="48317at2759"/>
<feature type="domain" description="Enoyl reductase (ER)" evidence="3">
    <location>
        <begin position="14"/>
        <end position="338"/>
    </location>
</feature>
<dbReference type="Gene3D" id="3.90.180.10">
    <property type="entry name" value="Medium-chain alcohol dehydrogenases, catalytic domain"/>
    <property type="match status" value="1"/>
</dbReference>
<dbReference type="Pfam" id="PF08240">
    <property type="entry name" value="ADH_N"/>
    <property type="match status" value="1"/>
</dbReference>
<dbReference type="GO" id="GO:0016651">
    <property type="term" value="F:oxidoreductase activity, acting on NAD(P)H"/>
    <property type="evidence" value="ECO:0007669"/>
    <property type="project" value="InterPro"/>
</dbReference>
<sequence>MPSNSAAVLVEAKAHPLQVKEAPYTSPGENEIVVKNGAIAINPMDWLIQVMGPTLFPWIQYPFTGGADLAGEVVEVGSGVTRFKVGDRVIGHALGFSNRNSHEAAFQNYTVVQAKMASPIPSYLSYESATVIPLALSTAACGLFQKDFLALDYPSSSPKPNGETLLIWAGSSCVGGAAIQLAVAAGYEVITTCSPKNFEYVKKLGASQAFDYHNTNISNELLDVFKGKKCAGAVAILPGSSEVCLEVVAKSEGKKFVAAALPLPAELPSGVQAKFIFSGSVKDNEVGSLIYEEYLPKALAEKKFIAAPEPEVVGKGLQSIQSAYDTLRNGVSAKKVVVSL</sequence>
<dbReference type="InterPro" id="IPR036291">
    <property type="entry name" value="NAD(P)-bd_dom_sf"/>
</dbReference>
<dbReference type="SUPFAM" id="SSF51735">
    <property type="entry name" value="NAD(P)-binding Rossmann-fold domains"/>
    <property type="match status" value="1"/>
</dbReference>
<evidence type="ECO:0000256" key="2">
    <source>
        <dbReference type="ARBA" id="ARBA00023002"/>
    </source>
</evidence>
<evidence type="ECO:0000313" key="5">
    <source>
        <dbReference type="Proteomes" id="UP000258309"/>
    </source>
</evidence>
<protein>
    <recommendedName>
        <fullName evidence="3">Enoyl reductase (ER) domain-containing protein</fullName>
    </recommendedName>
</protein>
<dbReference type="CDD" id="cd08249">
    <property type="entry name" value="enoyl_reductase_like"/>
    <property type="match status" value="1"/>
</dbReference>
<name>A0A3E2GU47_SCYLI</name>
<dbReference type="Gene3D" id="3.40.50.720">
    <property type="entry name" value="NAD(P)-binding Rossmann-like Domain"/>
    <property type="match status" value="1"/>
</dbReference>
<dbReference type="InterPro" id="IPR047122">
    <property type="entry name" value="Trans-enoyl_RdTase-like"/>
</dbReference>
<gene>
    <name evidence="4" type="ORF">B7463_g12064</name>
</gene>
<comment type="similarity">
    <text evidence="1">Belongs to the zinc-containing alcohol dehydrogenase family.</text>
</comment>
<comment type="caution">
    <text evidence="4">The sequence shown here is derived from an EMBL/GenBank/DDBJ whole genome shotgun (WGS) entry which is preliminary data.</text>
</comment>
<dbReference type="PANTHER" id="PTHR45348:SF2">
    <property type="entry name" value="ZINC-TYPE ALCOHOL DEHYDROGENASE-LIKE PROTEIN C2E1P3.01"/>
    <property type="match status" value="1"/>
</dbReference>
<dbReference type="SMART" id="SM00829">
    <property type="entry name" value="PKS_ER"/>
    <property type="match status" value="1"/>
</dbReference>
<evidence type="ECO:0000313" key="4">
    <source>
        <dbReference type="EMBL" id="RFU24273.1"/>
    </source>
</evidence>
<keyword evidence="5" id="KW-1185">Reference proteome</keyword>
<dbReference type="InterPro" id="IPR011032">
    <property type="entry name" value="GroES-like_sf"/>
</dbReference>
<dbReference type="PANTHER" id="PTHR45348">
    <property type="entry name" value="HYPOTHETICAL OXIDOREDUCTASE (EUROFUNG)"/>
    <property type="match status" value="1"/>
</dbReference>